<reference evidence="1" key="3">
    <citation type="submission" date="2021-06" db="EMBL/GenBank/DDBJ databases">
        <authorList>
            <person name="Diorio-Toth L."/>
        </authorList>
    </citation>
    <scope>NUCLEOTIDE SEQUENCE</scope>
    <source>
        <strain evidence="1">AL_065</strain>
    </source>
</reference>
<dbReference type="RefSeq" id="WP_129718018.1">
    <property type="nucleotide sequence ID" value="NZ_CP078045.1"/>
</dbReference>
<reference evidence="1" key="2">
    <citation type="journal article" date="2019" name="Nat. Commun.">
        <title>Spatiotemporal dynamics of multidrug resistant bacteria on intensive care unit surfaces.</title>
        <authorList>
            <person name="D'Souza A.W."/>
            <person name="Potter R.F."/>
            <person name="Wallace M."/>
            <person name="Shupe A."/>
            <person name="Patel S."/>
            <person name="Sun X."/>
            <person name="Gul D."/>
            <person name="Kwon J.H."/>
            <person name="Andleeb S."/>
            <person name="Burnham C.D."/>
            <person name="Dantas G."/>
        </authorList>
    </citation>
    <scope>NUCLEOTIDE SEQUENCE</scope>
    <source>
        <strain evidence="1">AL_065</strain>
    </source>
</reference>
<accession>A0AAJ4TSQ2</accession>
<reference evidence="1" key="1">
    <citation type="submission" date="2018-10" db="EMBL/GenBank/DDBJ databases">
        <authorList>
            <person name="D'Souza A.W."/>
            <person name="Potter R.F."/>
            <person name="Wallace M."/>
            <person name="Shupe A."/>
            <person name="Patel S."/>
            <person name="Sun S."/>
            <person name="Gul D."/>
            <person name="Kwon J.H."/>
            <person name="Andleeb S."/>
            <person name="Burnham C.-A.D."/>
            <person name="Dantas G."/>
        </authorList>
    </citation>
    <scope>NUCLEOTIDE SEQUENCE</scope>
    <source>
        <strain evidence="1">AL_065</strain>
    </source>
</reference>
<organism evidence="1 2">
    <name type="scientific">Acinetobacter lwoffii</name>
    <dbReference type="NCBI Taxonomy" id="28090"/>
    <lineage>
        <taxon>Bacteria</taxon>
        <taxon>Pseudomonadati</taxon>
        <taxon>Pseudomonadota</taxon>
        <taxon>Gammaproteobacteria</taxon>
        <taxon>Moraxellales</taxon>
        <taxon>Moraxellaceae</taxon>
        <taxon>Acinetobacter</taxon>
    </lineage>
</organism>
<proteinExistence type="predicted"/>
<sequence length="165" mass="19093">MEIIVNAVVELPNFLEIPFKYNLPPFGNGACAYILPKLFELKLEPEILNNLKFALATALTQANHNIGALAAKGVRDYLWSIDEKLAEHCLNGVIEYSKFRIQEQESSRFYYLKDTELKVAQKKWDKKLRNFRQQLLEGTFNFHVDDISLESHASWLLHIPMLSCH</sequence>
<dbReference type="AlphaFoldDB" id="A0AAJ4TSQ2"/>
<dbReference type="EMBL" id="CP078045">
    <property type="protein sequence ID" value="QXR06177.1"/>
    <property type="molecule type" value="Genomic_DNA"/>
</dbReference>
<protein>
    <submittedName>
        <fullName evidence="1">Uncharacterized protein</fullName>
    </submittedName>
</protein>
<name>A0AAJ4TSQ2_ACILW</name>
<gene>
    <name evidence="1" type="ORF">EVX74_008475</name>
</gene>
<evidence type="ECO:0000313" key="2">
    <source>
        <dbReference type="Proteomes" id="UP000293391"/>
    </source>
</evidence>
<evidence type="ECO:0000313" key="1">
    <source>
        <dbReference type="EMBL" id="QXR06177.1"/>
    </source>
</evidence>
<dbReference type="Proteomes" id="UP000293391">
    <property type="component" value="Chromosome"/>
</dbReference>